<comment type="caution">
    <text evidence="2">The sequence shown here is derived from an EMBL/GenBank/DDBJ whole genome shotgun (WGS) entry which is preliminary data.</text>
</comment>
<dbReference type="InterPro" id="IPR005079">
    <property type="entry name" value="Peptidase_C45_hydrolase"/>
</dbReference>
<dbReference type="Pfam" id="PF03417">
    <property type="entry name" value="AAT"/>
    <property type="match status" value="1"/>
</dbReference>
<protein>
    <submittedName>
        <fullName evidence="2">C45 family peptidase</fullName>
    </submittedName>
</protein>
<reference evidence="2 3" key="1">
    <citation type="submission" date="2023-10" db="EMBL/GenBank/DDBJ databases">
        <authorList>
            <person name="Venkata Ramana C."/>
            <person name="Sasikala C."/>
            <person name="Dhurka M."/>
        </authorList>
    </citation>
    <scope>NUCLEOTIDE SEQUENCE [LARGE SCALE GENOMIC DNA]</scope>
    <source>
        <strain evidence="2 3">KCTC 32151</strain>
    </source>
</reference>
<dbReference type="PANTHER" id="PTHR34180">
    <property type="entry name" value="PEPTIDASE C45"/>
    <property type="match status" value="1"/>
</dbReference>
<gene>
    <name evidence="2" type="ORF">R2G56_20105</name>
</gene>
<dbReference type="Gene3D" id="3.60.60.10">
    <property type="entry name" value="Penicillin V Acylase, Chain A"/>
    <property type="match status" value="1"/>
</dbReference>
<accession>A0ABU4AQT0</accession>
<dbReference type="Gene3D" id="1.10.10.2120">
    <property type="match status" value="1"/>
</dbReference>
<sequence>MSIVKPPPLVEIEGPAEARGEAYGRATDTQIKCGVERYQSFLAAKGCTWDAVVRASSLLAGRLEEACPEQYRELNSVAKGAGVDLADVLLINGRSEILNAAGIDIEAEDRKHLDDGCTAAVAMPERTAEGRLIHGQNWDWRPECEDTTVILVVRRSDGPDLMTYVEAGGLARAGFNEAGIAITGNNLQTTEETWAKPGIPLSVIRRLALEAETYPAALQAVASSPRTVSNNMIISCARDGGEAFDLETTPQEIFWLAPDNGLLVHANHFVSPAAQAKVVDAGLLNGMDSLYRDRRVRARLEQAQDKITQSDFEDAFSDTFGHPAAVLRSPVSRSRKQSISATVATILMDAEARMMRVCQSPYKNSEYATYTL</sequence>
<dbReference type="PANTHER" id="PTHR34180:SF1">
    <property type="entry name" value="BETA-ALANYL-DOPAMINE_CARCININE HYDROLASE"/>
    <property type="match status" value="1"/>
</dbReference>
<evidence type="ECO:0000313" key="3">
    <source>
        <dbReference type="Proteomes" id="UP001185659"/>
    </source>
</evidence>
<dbReference type="InterPro" id="IPR047801">
    <property type="entry name" value="Peptidase_C45"/>
</dbReference>
<dbReference type="Proteomes" id="UP001185659">
    <property type="component" value="Unassembled WGS sequence"/>
</dbReference>
<dbReference type="EMBL" id="JAWLIP010000011">
    <property type="protein sequence ID" value="MDV6228597.1"/>
    <property type="molecule type" value="Genomic_DNA"/>
</dbReference>
<feature type="domain" description="Peptidase C45 hydrolase" evidence="1">
    <location>
        <begin position="130"/>
        <end position="358"/>
    </location>
</feature>
<dbReference type="InterPro" id="IPR047794">
    <property type="entry name" value="C45_proenzyme-like"/>
</dbReference>
<keyword evidence="3" id="KW-1185">Reference proteome</keyword>
<organism evidence="2 3">
    <name type="scientific">Nitratireductor aquimarinus</name>
    <dbReference type="NCBI Taxonomy" id="889300"/>
    <lineage>
        <taxon>Bacteria</taxon>
        <taxon>Pseudomonadati</taxon>
        <taxon>Pseudomonadota</taxon>
        <taxon>Alphaproteobacteria</taxon>
        <taxon>Hyphomicrobiales</taxon>
        <taxon>Phyllobacteriaceae</taxon>
        <taxon>Nitratireductor</taxon>
    </lineage>
</organism>
<name>A0ABU4AQT0_9HYPH</name>
<evidence type="ECO:0000313" key="2">
    <source>
        <dbReference type="EMBL" id="MDV6228597.1"/>
    </source>
</evidence>
<dbReference type="NCBIfam" id="NF040521">
    <property type="entry name" value="C45_proenzyme"/>
    <property type="match status" value="1"/>
</dbReference>
<dbReference type="RefSeq" id="WP_317562389.1">
    <property type="nucleotide sequence ID" value="NZ_JAWLIP010000011.1"/>
</dbReference>
<evidence type="ECO:0000259" key="1">
    <source>
        <dbReference type="Pfam" id="PF03417"/>
    </source>
</evidence>
<proteinExistence type="predicted"/>